<dbReference type="InterPro" id="IPR032870">
    <property type="entry name" value="ALKBH7-like"/>
</dbReference>
<dbReference type="RefSeq" id="XP_002940667.2">
    <property type="nucleotide sequence ID" value="XM_002940621.5"/>
</dbReference>
<evidence type="ECO:0000313" key="3">
    <source>
        <dbReference type="Ensembl" id="ENSXETP00000012280"/>
    </source>
</evidence>
<dbReference type="Gene3D" id="2.60.120.590">
    <property type="entry name" value="Alpha-ketoglutarate-dependent dioxygenase AlkB-like"/>
    <property type="match status" value="1"/>
</dbReference>
<reference evidence="3" key="1">
    <citation type="journal article" date="2010" name="Science">
        <title>The genome of the Western clawed frog Xenopus tropicalis.</title>
        <authorList>
            <person name="Hellsten U."/>
            <person name="Harland R.M."/>
            <person name="Gilchrist M.J."/>
            <person name="Hendrix D."/>
            <person name="Jurka J."/>
            <person name="Kapitonov V."/>
            <person name="Ovcharenko I."/>
            <person name="Putnam N.H."/>
            <person name="Shu S."/>
            <person name="Taher L."/>
            <person name="Blitz I.L."/>
            <person name="Blumberg B."/>
            <person name="Dichmann D.S."/>
            <person name="Dubchak I."/>
            <person name="Amaya E."/>
            <person name="Detter J.C."/>
            <person name="Fletcher R."/>
            <person name="Gerhard D.S."/>
            <person name="Goodstein D."/>
            <person name="Graves T."/>
            <person name="Grigoriev I.V."/>
            <person name="Grimwood J."/>
            <person name="Kawashima T."/>
            <person name="Lindquist E."/>
            <person name="Lucas S.M."/>
            <person name="Mead P.E."/>
            <person name="Mitros T."/>
            <person name="Ogino H."/>
            <person name="Ohta Y."/>
            <person name="Poliakov A.V."/>
            <person name="Pollet N."/>
            <person name="Robert J."/>
            <person name="Salamov A."/>
            <person name="Sater A.K."/>
            <person name="Schmutz J."/>
            <person name="Terry A."/>
            <person name="Vize P.D."/>
            <person name="Warren W.C."/>
            <person name="Wells D."/>
            <person name="Wills A."/>
            <person name="Wilson R.K."/>
            <person name="Zimmerman L.B."/>
            <person name="Zorn A.M."/>
            <person name="Grainger R."/>
            <person name="Grammer T."/>
            <person name="Khokha M.K."/>
            <person name="Richardson P.M."/>
            <person name="Rokhsar D.S."/>
        </authorList>
    </citation>
    <scope>NUCLEOTIDE SEQUENCE [LARGE SCALE GENOMIC DNA]</scope>
    <source>
        <strain evidence="3">Nigerian</strain>
    </source>
</reference>
<proteinExistence type="predicted"/>
<evidence type="ECO:0000256" key="1">
    <source>
        <dbReference type="ARBA" id="ARBA00001954"/>
    </source>
</evidence>
<dbReference type="Pfam" id="PF13532">
    <property type="entry name" value="2OG-FeII_Oxy_2"/>
    <property type="match status" value="1"/>
</dbReference>
<comment type="cofactor">
    <cofactor evidence="1">
        <name>Fe(2+)</name>
        <dbReference type="ChEBI" id="CHEBI:29033"/>
    </cofactor>
</comment>
<evidence type="ECO:0000313" key="4">
    <source>
        <dbReference type="Proteomes" id="UP000008143"/>
    </source>
</evidence>
<dbReference type="GeneID" id="100491971"/>
<dbReference type="ExpressionAtlas" id="F6WL76">
    <property type="expression patterns" value="baseline and differential"/>
</dbReference>
<accession>F6WL76</accession>
<organism evidence="3">
    <name type="scientific">Xenopus tropicalis</name>
    <name type="common">Western clawed frog</name>
    <name type="synonym">Silurana tropicalis</name>
    <dbReference type="NCBI Taxonomy" id="8364"/>
    <lineage>
        <taxon>Eukaryota</taxon>
        <taxon>Metazoa</taxon>
        <taxon>Chordata</taxon>
        <taxon>Craniata</taxon>
        <taxon>Vertebrata</taxon>
        <taxon>Euteleostomi</taxon>
        <taxon>Amphibia</taxon>
        <taxon>Batrachia</taxon>
        <taxon>Anura</taxon>
        <taxon>Pipoidea</taxon>
        <taxon>Pipidae</taxon>
        <taxon>Xenopodinae</taxon>
        <taxon>Xenopus</taxon>
        <taxon>Silurana</taxon>
    </lineage>
</organism>
<dbReference type="AGR" id="Xenbase:XB-GENE-958693"/>
<name>F6WL76_XENTR</name>
<dbReference type="SUPFAM" id="SSF51197">
    <property type="entry name" value="Clavaminate synthase-like"/>
    <property type="match status" value="1"/>
</dbReference>
<dbReference type="InterPro" id="IPR037151">
    <property type="entry name" value="AlkB-like_sf"/>
</dbReference>
<dbReference type="KEGG" id="xtr:100491971"/>
<dbReference type="GO" id="GO:0006631">
    <property type="term" value="P:fatty acid metabolic process"/>
    <property type="evidence" value="ECO:0000318"/>
    <property type="project" value="GO_Central"/>
</dbReference>
<dbReference type="eggNOG" id="KOG4176">
    <property type="taxonomic scope" value="Eukaryota"/>
</dbReference>
<dbReference type="InterPro" id="IPR027450">
    <property type="entry name" value="AlkB-like"/>
</dbReference>
<dbReference type="CTD" id="84266"/>
<protein>
    <submittedName>
        <fullName evidence="3 5">AlkB homolog 7</fullName>
    </submittedName>
</protein>
<keyword evidence="4" id="KW-1185">Reference proteome</keyword>
<dbReference type="HOGENOM" id="CLU_092162_1_0_1"/>
<dbReference type="Bgee" id="ENSXETG00000005578">
    <property type="expression patterns" value="Expressed in testis and 13 other cell types or tissues"/>
</dbReference>
<gene>
    <name evidence="3 5 6" type="primary">alkbh7</name>
</gene>
<keyword evidence="5" id="KW-0223">Dioxygenase</keyword>
<evidence type="ECO:0000259" key="2">
    <source>
        <dbReference type="Pfam" id="PF13532"/>
    </source>
</evidence>
<dbReference type="GO" id="GO:0051213">
    <property type="term" value="F:dioxygenase activity"/>
    <property type="evidence" value="ECO:0007669"/>
    <property type="project" value="UniProtKB-KW"/>
</dbReference>
<dbReference type="Proteomes" id="UP000008143">
    <property type="component" value="Chromosome 3"/>
</dbReference>
<reference evidence="5" key="3">
    <citation type="submission" date="2025-04" db="UniProtKB">
        <authorList>
            <consortium name="RefSeq"/>
        </authorList>
    </citation>
    <scope>IDENTIFICATION</scope>
    <source>
        <strain evidence="5">Nigerian</strain>
        <tissue evidence="5">Liver and blood</tissue>
    </source>
</reference>
<dbReference type="Xenbase" id="XB-GENE-958693">
    <property type="gene designation" value="alkbh7"/>
</dbReference>
<dbReference type="OrthoDB" id="28127at2759"/>
<dbReference type="PANTHER" id="PTHR21052">
    <property type="entry name" value="SPERMATOGENESIS ASSOCIATED 11-RELATED"/>
    <property type="match status" value="1"/>
</dbReference>
<dbReference type="GeneTree" id="ENSGT00390000014585"/>
<evidence type="ECO:0000313" key="5">
    <source>
        <dbReference type="RefSeq" id="XP_002940667.2"/>
    </source>
</evidence>
<dbReference type="GO" id="GO:0006974">
    <property type="term" value="P:DNA damage response"/>
    <property type="evidence" value="ECO:0007669"/>
    <property type="project" value="InterPro"/>
</dbReference>
<evidence type="ECO:0000313" key="6">
    <source>
        <dbReference type="Xenbase" id="XB-GENE-958693"/>
    </source>
</evidence>
<dbReference type="PANTHER" id="PTHR21052:SF0">
    <property type="entry name" value="ALPHA-KETOGLUTARATE-DEPENDENT DIOXYGENASE ALKB HOMOLOG 7, MITOCHONDRIAL"/>
    <property type="match status" value="1"/>
</dbReference>
<feature type="domain" description="Alpha-ketoglutarate-dependent dioxygenase AlkB-like" evidence="2">
    <location>
        <begin position="133"/>
        <end position="240"/>
    </location>
</feature>
<dbReference type="AlphaFoldDB" id="F6WL76"/>
<reference evidence="3" key="2">
    <citation type="submission" date="2011-06" db="UniProtKB">
        <authorList>
            <consortium name="Ensembl"/>
        </authorList>
    </citation>
    <scope>IDENTIFICATION</scope>
</reference>
<dbReference type="Ensembl" id="ENSXETT00000012280">
    <property type="protein sequence ID" value="ENSXETP00000012280"/>
    <property type="gene ID" value="ENSXETG00000005578"/>
</dbReference>
<keyword evidence="5" id="KW-0560">Oxidoreductase</keyword>
<dbReference type="GO" id="GO:0005759">
    <property type="term" value="C:mitochondrial matrix"/>
    <property type="evidence" value="ECO:0000318"/>
    <property type="project" value="GO_Central"/>
</dbReference>
<sequence>MAAAFAVPGCLGNMRLLVGPRCRAHYWGSFPAGALQWGCRRSSAVRLSSLPPENLLSVSCQSLLSRLCPGLTVVPDFVSPAEESVLFGELEPVLKRKRYEGGHWDEAIHGFRETERLQWSPENSAVLQRVREKAFPPGEEQLSLVHVLDLKKEGYIKAHVDSVKFCGSTIAGICLLSSSIMRLVSVDNSEERADLLLPRRCLYVLSGKVRYNFTHEILRDEESFFNGAHVQRERRISVICRNLPAS</sequence>
<dbReference type="OMA" id="VEPHMKR"/>